<reference evidence="1" key="2">
    <citation type="submission" date="2021-04" db="EMBL/GenBank/DDBJ databases">
        <authorList>
            <person name="Gilroy R."/>
        </authorList>
    </citation>
    <scope>NUCLEOTIDE SEQUENCE</scope>
    <source>
        <strain evidence="1">CHK195-6426</strain>
    </source>
</reference>
<evidence type="ECO:0000313" key="2">
    <source>
        <dbReference type="Proteomes" id="UP000824265"/>
    </source>
</evidence>
<comment type="caution">
    <text evidence="1">The sequence shown here is derived from an EMBL/GenBank/DDBJ whole genome shotgun (WGS) entry which is preliminary data.</text>
</comment>
<organism evidence="1 2">
    <name type="scientific">Candidatus Acetatifactor stercoripullorum</name>
    <dbReference type="NCBI Taxonomy" id="2838414"/>
    <lineage>
        <taxon>Bacteria</taxon>
        <taxon>Bacillati</taxon>
        <taxon>Bacillota</taxon>
        <taxon>Clostridia</taxon>
        <taxon>Lachnospirales</taxon>
        <taxon>Lachnospiraceae</taxon>
        <taxon>Acetatifactor</taxon>
    </lineage>
</organism>
<protein>
    <submittedName>
        <fullName evidence="1">Uncharacterized protein</fullName>
    </submittedName>
</protein>
<evidence type="ECO:0000313" key="1">
    <source>
        <dbReference type="EMBL" id="HIW81438.1"/>
    </source>
</evidence>
<accession>A0A9D1R4N8</accession>
<proteinExistence type="predicted"/>
<sequence length="95" mass="11301">MQPLYTTMKVNNEIELCEVSDLECKQQIERLLLKNRISYYIRWPKSSFFGRKKDSCIICINDNVRDEAESIVRAVCDEKGYNVRFILKKSQNNYL</sequence>
<reference evidence="1" key="1">
    <citation type="journal article" date="2021" name="PeerJ">
        <title>Extensive microbial diversity within the chicken gut microbiome revealed by metagenomics and culture.</title>
        <authorList>
            <person name="Gilroy R."/>
            <person name="Ravi A."/>
            <person name="Getino M."/>
            <person name="Pursley I."/>
            <person name="Horton D.L."/>
            <person name="Alikhan N.F."/>
            <person name="Baker D."/>
            <person name="Gharbi K."/>
            <person name="Hall N."/>
            <person name="Watson M."/>
            <person name="Adriaenssens E.M."/>
            <person name="Foster-Nyarko E."/>
            <person name="Jarju S."/>
            <person name="Secka A."/>
            <person name="Antonio M."/>
            <person name="Oren A."/>
            <person name="Chaudhuri R.R."/>
            <person name="La Ragione R."/>
            <person name="Hildebrand F."/>
            <person name="Pallen M.J."/>
        </authorList>
    </citation>
    <scope>NUCLEOTIDE SEQUENCE</scope>
    <source>
        <strain evidence="1">CHK195-6426</strain>
    </source>
</reference>
<dbReference type="AlphaFoldDB" id="A0A9D1R4N8"/>
<dbReference type="EMBL" id="DXGH01000041">
    <property type="protein sequence ID" value="HIW81438.1"/>
    <property type="molecule type" value="Genomic_DNA"/>
</dbReference>
<name>A0A9D1R4N8_9FIRM</name>
<dbReference type="RefSeq" id="WP_318708017.1">
    <property type="nucleotide sequence ID" value="NZ_CALWMU010000001.1"/>
</dbReference>
<dbReference type="Proteomes" id="UP000824265">
    <property type="component" value="Unassembled WGS sequence"/>
</dbReference>
<gene>
    <name evidence="1" type="ORF">H9742_07970</name>
</gene>